<dbReference type="AlphaFoldDB" id="A0AA88RVX2"/>
<comment type="caution">
    <text evidence="4">The sequence shown here is derived from an EMBL/GenBank/DDBJ whole genome shotgun (WGS) entry which is preliminary data.</text>
</comment>
<dbReference type="SUPFAM" id="SSF56300">
    <property type="entry name" value="Metallo-dependent phosphatases"/>
    <property type="match status" value="1"/>
</dbReference>
<evidence type="ECO:0000256" key="1">
    <source>
        <dbReference type="ARBA" id="ARBA00022729"/>
    </source>
</evidence>
<keyword evidence="2" id="KW-0378">Hydrolase</keyword>
<dbReference type="InterPro" id="IPR051558">
    <property type="entry name" value="Metallophosphoesterase_PAP"/>
</dbReference>
<dbReference type="InterPro" id="IPR029052">
    <property type="entry name" value="Metallo-depent_PP-like"/>
</dbReference>
<dbReference type="Pfam" id="PF00149">
    <property type="entry name" value="Metallophos"/>
    <property type="match status" value="1"/>
</dbReference>
<dbReference type="InterPro" id="IPR004843">
    <property type="entry name" value="Calcineurin-like_PHP"/>
</dbReference>
<evidence type="ECO:0000256" key="2">
    <source>
        <dbReference type="ARBA" id="ARBA00022801"/>
    </source>
</evidence>
<dbReference type="GO" id="GO:0016787">
    <property type="term" value="F:hydrolase activity"/>
    <property type="evidence" value="ECO:0007669"/>
    <property type="project" value="UniProtKB-KW"/>
</dbReference>
<reference evidence="4" key="1">
    <citation type="submission" date="2022-12" db="EMBL/GenBank/DDBJ databases">
        <title>Draft genome assemblies for two species of Escallonia (Escalloniales).</title>
        <authorList>
            <person name="Chanderbali A."/>
            <person name="Dervinis C."/>
            <person name="Anghel I."/>
            <person name="Soltis D."/>
            <person name="Soltis P."/>
            <person name="Zapata F."/>
        </authorList>
    </citation>
    <scope>NUCLEOTIDE SEQUENCE</scope>
    <source>
        <strain evidence="4">UCBG64.0493</strain>
        <tissue evidence="4">Leaf</tissue>
    </source>
</reference>
<gene>
    <name evidence="4" type="ORF">RJ639_025606</name>
</gene>
<dbReference type="PANTHER" id="PTHR10161:SF34">
    <property type="entry name" value="PURPLE ACID PHOSPHATASE 4"/>
    <property type="match status" value="1"/>
</dbReference>
<feature type="domain" description="Calcineurin-like phosphoesterase" evidence="3">
    <location>
        <begin position="61"/>
        <end position="111"/>
    </location>
</feature>
<keyword evidence="5" id="KW-1185">Reference proteome</keyword>
<evidence type="ECO:0000259" key="3">
    <source>
        <dbReference type="Pfam" id="PF00149"/>
    </source>
</evidence>
<name>A0AA88RVX2_9ASTE</name>
<proteinExistence type="predicted"/>
<protein>
    <recommendedName>
        <fullName evidence="3">Calcineurin-like phosphoesterase domain-containing protein</fullName>
    </recommendedName>
</protein>
<dbReference type="Proteomes" id="UP001188597">
    <property type="component" value="Unassembled WGS sequence"/>
</dbReference>
<accession>A0AA88RVX2</accession>
<evidence type="ECO:0000313" key="5">
    <source>
        <dbReference type="Proteomes" id="UP001188597"/>
    </source>
</evidence>
<dbReference type="Gene3D" id="3.60.21.10">
    <property type="match status" value="2"/>
</dbReference>
<evidence type="ECO:0000313" key="4">
    <source>
        <dbReference type="EMBL" id="KAK2997369.1"/>
    </source>
</evidence>
<dbReference type="EMBL" id="JAVXUP010004235">
    <property type="protein sequence ID" value="KAK2997369.1"/>
    <property type="molecule type" value="Genomic_DNA"/>
</dbReference>
<dbReference type="PANTHER" id="PTHR10161">
    <property type="entry name" value="TARTRATE-RESISTANT ACID PHOSPHATASE TYPE 5"/>
    <property type="match status" value="1"/>
</dbReference>
<keyword evidence="1" id="KW-0732">Signal</keyword>
<organism evidence="4 5">
    <name type="scientific">Escallonia herrerae</name>
    <dbReference type="NCBI Taxonomy" id="1293975"/>
    <lineage>
        <taxon>Eukaryota</taxon>
        <taxon>Viridiplantae</taxon>
        <taxon>Streptophyta</taxon>
        <taxon>Embryophyta</taxon>
        <taxon>Tracheophyta</taxon>
        <taxon>Spermatophyta</taxon>
        <taxon>Magnoliopsida</taxon>
        <taxon>eudicotyledons</taxon>
        <taxon>Gunneridae</taxon>
        <taxon>Pentapetalae</taxon>
        <taxon>asterids</taxon>
        <taxon>campanulids</taxon>
        <taxon>Escalloniales</taxon>
        <taxon>Escalloniaceae</taxon>
        <taxon>Escallonia</taxon>
    </lineage>
</organism>
<sequence>MGLIGKELDIDFVISTGDKFYDDGLRDVDDAAFEESFTKYTGCHLLNLDRRVCKDLGSALQESNAKWKIVVGHHTLKSAGHHGNTKELIKQLLPVIQENNVDLYINGHDHCLEHITSPNSPLQFLTSGGGSKAWRGDISWWNPNTKKFYYDGQGFMAMQITMAQVDIIFYDIFGSALHKWSTSKSLYSGI</sequence>